<evidence type="ECO:0000256" key="3">
    <source>
        <dbReference type="ARBA" id="ARBA00022490"/>
    </source>
</evidence>
<comment type="catalytic activity">
    <reaction evidence="1 9">
        <text>a 4-O-methyl-thymidine in DNA + L-cysteinyl-[protein] = a thymidine in DNA + S-methyl-L-cysteinyl-[protein]</text>
        <dbReference type="Rhea" id="RHEA:53428"/>
        <dbReference type="Rhea" id="RHEA-COMP:10131"/>
        <dbReference type="Rhea" id="RHEA-COMP:10132"/>
        <dbReference type="Rhea" id="RHEA-COMP:13555"/>
        <dbReference type="Rhea" id="RHEA-COMP:13556"/>
        <dbReference type="ChEBI" id="CHEBI:29950"/>
        <dbReference type="ChEBI" id="CHEBI:82612"/>
        <dbReference type="ChEBI" id="CHEBI:137386"/>
        <dbReference type="ChEBI" id="CHEBI:137387"/>
        <dbReference type="EC" id="2.1.1.63"/>
    </reaction>
</comment>
<dbReference type="Pfam" id="PF01035">
    <property type="entry name" value="DNA_binding_1"/>
    <property type="match status" value="1"/>
</dbReference>
<dbReference type="GO" id="GO:0032259">
    <property type="term" value="P:methylation"/>
    <property type="evidence" value="ECO:0007669"/>
    <property type="project" value="UniProtKB-KW"/>
</dbReference>
<name>A0A1H3VHH0_SELRU</name>
<keyword evidence="4 9" id="KW-0489">Methyltransferase</keyword>
<comment type="similarity">
    <text evidence="2 9">Belongs to the MGMT family.</text>
</comment>
<dbReference type="PANTHER" id="PTHR10815:SF13">
    <property type="entry name" value="METHYLATED-DNA--PROTEIN-CYSTEINE METHYLTRANSFERASE"/>
    <property type="match status" value="1"/>
</dbReference>
<organism evidence="12 13">
    <name type="scientific">Selenomonas ruminantium</name>
    <dbReference type="NCBI Taxonomy" id="971"/>
    <lineage>
        <taxon>Bacteria</taxon>
        <taxon>Bacillati</taxon>
        <taxon>Bacillota</taxon>
        <taxon>Negativicutes</taxon>
        <taxon>Selenomonadales</taxon>
        <taxon>Selenomonadaceae</taxon>
        <taxon>Selenomonas</taxon>
    </lineage>
</organism>
<dbReference type="InterPro" id="IPR001497">
    <property type="entry name" value="MethylDNA_cys_MeTrfase_AS"/>
</dbReference>
<evidence type="ECO:0000259" key="11">
    <source>
        <dbReference type="Pfam" id="PF02870"/>
    </source>
</evidence>
<evidence type="ECO:0000256" key="6">
    <source>
        <dbReference type="ARBA" id="ARBA00022763"/>
    </source>
</evidence>
<dbReference type="InterPro" id="IPR008332">
    <property type="entry name" value="MethylG_MeTrfase_N"/>
</dbReference>
<dbReference type="SUPFAM" id="SSF53155">
    <property type="entry name" value="Methylated DNA-protein cysteine methyltransferase domain"/>
    <property type="match status" value="1"/>
</dbReference>
<dbReference type="Proteomes" id="UP000183469">
    <property type="component" value="Unassembled WGS sequence"/>
</dbReference>
<dbReference type="OrthoDB" id="9802228at2"/>
<evidence type="ECO:0000313" key="13">
    <source>
        <dbReference type="Proteomes" id="UP000183469"/>
    </source>
</evidence>
<dbReference type="SUPFAM" id="SSF46767">
    <property type="entry name" value="Methylated DNA-protein cysteine methyltransferase, C-terminal domain"/>
    <property type="match status" value="1"/>
</dbReference>
<dbReference type="RefSeq" id="WP_074670267.1">
    <property type="nucleotide sequence ID" value="NZ_FNQG01000002.1"/>
</dbReference>
<comment type="miscellaneous">
    <text evidence="9">This enzyme catalyzes only one turnover and therefore is not strictly catalytic. According to one definition, an enzyme is a biocatalyst that acts repeatedly and over many reaction cycles.</text>
</comment>
<feature type="domain" description="Methylated-DNA-[protein]-cysteine S-methyltransferase DNA binding" evidence="10">
    <location>
        <begin position="70"/>
        <end position="149"/>
    </location>
</feature>
<evidence type="ECO:0000256" key="4">
    <source>
        <dbReference type="ARBA" id="ARBA00022603"/>
    </source>
</evidence>
<reference evidence="12 13" key="1">
    <citation type="submission" date="2016-10" db="EMBL/GenBank/DDBJ databases">
        <authorList>
            <person name="de Groot N.N."/>
        </authorList>
    </citation>
    <scope>NUCLEOTIDE SEQUENCE [LARGE SCALE GENOMIC DNA]</scope>
    <source>
        <strain evidence="12 13">DSM 2872</strain>
    </source>
</reference>
<accession>A0A1H3VHH0</accession>
<dbReference type="PROSITE" id="PS00374">
    <property type="entry name" value="MGMT"/>
    <property type="match status" value="1"/>
</dbReference>
<evidence type="ECO:0000256" key="9">
    <source>
        <dbReference type="HAMAP-Rule" id="MF_00772"/>
    </source>
</evidence>
<dbReference type="GO" id="GO:0005737">
    <property type="term" value="C:cytoplasm"/>
    <property type="evidence" value="ECO:0007669"/>
    <property type="project" value="UniProtKB-SubCell"/>
</dbReference>
<dbReference type="InterPro" id="IPR036388">
    <property type="entry name" value="WH-like_DNA-bd_sf"/>
</dbReference>
<dbReference type="Gene3D" id="1.10.10.10">
    <property type="entry name" value="Winged helix-like DNA-binding domain superfamily/Winged helix DNA-binding domain"/>
    <property type="match status" value="1"/>
</dbReference>
<comment type="catalytic activity">
    <reaction evidence="8 9">
        <text>a 6-O-methyl-2'-deoxyguanosine in DNA + L-cysteinyl-[protein] = S-methyl-L-cysteinyl-[protein] + a 2'-deoxyguanosine in DNA</text>
        <dbReference type="Rhea" id="RHEA:24000"/>
        <dbReference type="Rhea" id="RHEA-COMP:10131"/>
        <dbReference type="Rhea" id="RHEA-COMP:10132"/>
        <dbReference type="Rhea" id="RHEA-COMP:11367"/>
        <dbReference type="Rhea" id="RHEA-COMP:11368"/>
        <dbReference type="ChEBI" id="CHEBI:29950"/>
        <dbReference type="ChEBI" id="CHEBI:82612"/>
        <dbReference type="ChEBI" id="CHEBI:85445"/>
        <dbReference type="ChEBI" id="CHEBI:85448"/>
        <dbReference type="EC" id="2.1.1.63"/>
    </reaction>
</comment>
<dbReference type="Gene3D" id="3.30.160.70">
    <property type="entry name" value="Methylated DNA-protein cysteine methyltransferase domain"/>
    <property type="match status" value="1"/>
</dbReference>
<comment type="function">
    <text evidence="9">Involved in the cellular defense against the biological effects of O6-methylguanine (O6-MeG) and O4-methylthymine (O4-MeT) in DNA. Repairs the methylated nucleobase in DNA by stoichiometrically transferring the methyl group to a cysteine residue in the enzyme. This is a suicide reaction: the enzyme is irreversibly inactivated.</text>
</comment>
<dbReference type="InterPro" id="IPR023546">
    <property type="entry name" value="MGMT"/>
</dbReference>
<dbReference type="HAMAP" id="MF_00772">
    <property type="entry name" value="OGT"/>
    <property type="match status" value="1"/>
</dbReference>
<dbReference type="Pfam" id="PF02870">
    <property type="entry name" value="Methyltransf_1N"/>
    <property type="match status" value="1"/>
</dbReference>
<dbReference type="InterPro" id="IPR014048">
    <property type="entry name" value="MethylDNA_cys_MeTrfase_DNA-bd"/>
</dbReference>
<keyword evidence="5 9" id="KW-0808">Transferase</keyword>
<feature type="domain" description="Methylguanine DNA methyltransferase ribonuclease-like" evidence="11">
    <location>
        <begin position="3"/>
        <end position="63"/>
    </location>
</feature>
<dbReference type="PANTHER" id="PTHR10815">
    <property type="entry name" value="METHYLATED-DNA--PROTEIN-CYSTEINE METHYLTRANSFERASE"/>
    <property type="match status" value="1"/>
</dbReference>
<dbReference type="NCBIfam" id="TIGR00589">
    <property type="entry name" value="ogt"/>
    <property type="match status" value="1"/>
</dbReference>
<evidence type="ECO:0000256" key="1">
    <source>
        <dbReference type="ARBA" id="ARBA00001286"/>
    </source>
</evidence>
<evidence type="ECO:0000313" key="12">
    <source>
        <dbReference type="EMBL" id="SDZ73674.1"/>
    </source>
</evidence>
<keyword evidence="6 9" id="KW-0227">DNA damage</keyword>
<dbReference type="EC" id="2.1.1.63" evidence="9"/>
<evidence type="ECO:0000256" key="8">
    <source>
        <dbReference type="ARBA" id="ARBA00049348"/>
    </source>
</evidence>
<sequence length="162" mass="17708">MIAYAFYESPFGLLKIGVANGKVILIGMVPKADTVSQPTPLSAEVYRQLQEYFAGQRTVFTIPYAFQGTSFQQAVWAQIAKIPYGRTVTYKDIAQAIGKPRAFQATGRAVGANPLTILIPCHRVVGSNGEMTGYAYGLEMKKTLLDLESTSSITCHNTLSHR</sequence>
<dbReference type="GO" id="GO:0003908">
    <property type="term" value="F:methylated-DNA-[protein]-cysteine S-methyltransferase activity"/>
    <property type="evidence" value="ECO:0007669"/>
    <property type="project" value="UniProtKB-UniRule"/>
</dbReference>
<evidence type="ECO:0000256" key="7">
    <source>
        <dbReference type="ARBA" id="ARBA00023204"/>
    </source>
</evidence>
<evidence type="ECO:0000259" key="10">
    <source>
        <dbReference type="Pfam" id="PF01035"/>
    </source>
</evidence>
<evidence type="ECO:0000256" key="5">
    <source>
        <dbReference type="ARBA" id="ARBA00022679"/>
    </source>
</evidence>
<keyword evidence="7 9" id="KW-0234">DNA repair</keyword>
<dbReference type="AlphaFoldDB" id="A0A1H3VHH0"/>
<feature type="active site" description="Nucleophile; methyl group acceptor" evidence="9">
    <location>
        <position position="121"/>
    </location>
</feature>
<dbReference type="GO" id="GO:0006307">
    <property type="term" value="P:DNA alkylation repair"/>
    <property type="evidence" value="ECO:0007669"/>
    <property type="project" value="UniProtKB-UniRule"/>
</dbReference>
<gene>
    <name evidence="12" type="ORF">SAMN05660648_00186</name>
</gene>
<dbReference type="CDD" id="cd06445">
    <property type="entry name" value="ATase"/>
    <property type="match status" value="1"/>
</dbReference>
<dbReference type="FunFam" id="1.10.10.10:FF:000214">
    <property type="entry name" value="Methylated-DNA--protein-cysteine methyltransferase"/>
    <property type="match status" value="1"/>
</dbReference>
<dbReference type="InterPro" id="IPR036631">
    <property type="entry name" value="MGMT_N_sf"/>
</dbReference>
<proteinExistence type="inferred from homology"/>
<comment type="subcellular location">
    <subcellularLocation>
        <location evidence="9">Cytoplasm</location>
    </subcellularLocation>
</comment>
<dbReference type="InterPro" id="IPR036217">
    <property type="entry name" value="MethylDNA_cys_MeTrfase_DNAb"/>
</dbReference>
<keyword evidence="3 9" id="KW-0963">Cytoplasm</keyword>
<protein>
    <recommendedName>
        <fullName evidence="9">Methylated-DNA--protein-cysteine methyltransferase</fullName>
        <ecNumber evidence="9">2.1.1.63</ecNumber>
    </recommendedName>
    <alternativeName>
        <fullName evidence="9">6-O-methylguanine-DNA methyltransferase</fullName>
        <shortName evidence="9">MGMT</shortName>
    </alternativeName>
    <alternativeName>
        <fullName evidence="9">O-6-methylguanine-DNA-alkyltransferase</fullName>
    </alternativeName>
</protein>
<dbReference type="EMBL" id="FNQG01000002">
    <property type="protein sequence ID" value="SDZ73674.1"/>
    <property type="molecule type" value="Genomic_DNA"/>
</dbReference>
<evidence type="ECO:0000256" key="2">
    <source>
        <dbReference type="ARBA" id="ARBA00008711"/>
    </source>
</evidence>